<sequence>MQDKVEQVAFSRAEVLALWAKAVRKLRDAGIVGVSTDTALETAYAAGRIGAVALLGSRHLRVRAKQGHHELTFAAVAALGLPGLGDLQMTSAEVRADRRDADYAPEEATAAQVAHATAWAKATLPPMRAALVAGDAVLAARLDPVP</sequence>
<dbReference type="RefSeq" id="WP_284352667.1">
    <property type="nucleotide sequence ID" value="NZ_BRXS01000008.1"/>
</dbReference>
<name>A0AA37Q7Z5_9BACT</name>
<organism evidence="1 2">
    <name type="scientific">Roseisolibacter agri</name>
    <dbReference type="NCBI Taxonomy" id="2014610"/>
    <lineage>
        <taxon>Bacteria</taxon>
        <taxon>Pseudomonadati</taxon>
        <taxon>Gemmatimonadota</taxon>
        <taxon>Gemmatimonadia</taxon>
        <taxon>Gemmatimonadales</taxon>
        <taxon>Gemmatimonadaceae</taxon>
        <taxon>Roseisolibacter</taxon>
    </lineage>
</organism>
<comment type="caution">
    <text evidence="1">The sequence shown here is derived from an EMBL/GenBank/DDBJ whole genome shotgun (WGS) entry which is preliminary data.</text>
</comment>
<evidence type="ECO:0000313" key="2">
    <source>
        <dbReference type="Proteomes" id="UP001161325"/>
    </source>
</evidence>
<gene>
    <name evidence="1" type="ORF">rosag_47770</name>
</gene>
<proteinExistence type="predicted"/>
<accession>A0AA37Q7Z5</accession>
<dbReference type="EMBL" id="BRXS01000008">
    <property type="protein sequence ID" value="GLC28264.1"/>
    <property type="molecule type" value="Genomic_DNA"/>
</dbReference>
<evidence type="ECO:0000313" key="1">
    <source>
        <dbReference type="EMBL" id="GLC28264.1"/>
    </source>
</evidence>
<dbReference type="Proteomes" id="UP001161325">
    <property type="component" value="Unassembled WGS sequence"/>
</dbReference>
<dbReference type="AlphaFoldDB" id="A0AA37Q7Z5"/>
<keyword evidence="2" id="KW-1185">Reference proteome</keyword>
<reference evidence="1" key="1">
    <citation type="submission" date="2022-08" db="EMBL/GenBank/DDBJ databases">
        <title>Draft genome sequencing of Roseisolibacter agri AW1220.</title>
        <authorList>
            <person name="Tobiishi Y."/>
            <person name="Tonouchi A."/>
        </authorList>
    </citation>
    <scope>NUCLEOTIDE SEQUENCE</scope>
    <source>
        <strain evidence="1">AW1220</strain>
    </source>
</reference>
<protein>
    <submittedName>
        <fullName evidence="1">Uncharacterized protein</fullName>
    </submittedName>
</protein>